<dbReference type="PANTHER" id="PTHR25465:SF80">
    <property type="entry name" value="TRIPARTITE MOTIF-CONTAINING PROTEIN 16-LIKE"/>
    <property type="match status" value="1"/>
</dbReference>
<proteinExistence type="predicted"/>
<evidence type="ECO:0000256" key="2">
    <source>
        <dbReference type="ARBA" id="ARBA00022771"/>
    </source>
</evidence>
<dbReference type="PANTHER" id="PTHR25465">
    <property type="entry name" value="B-BOX DOMAIN CONTAINING"/>
    <property type="match status" value="1"/>
</dbReference>
<dbReference type="OrthoDB" id="6105938at2759"/>
<sequence length="214" mass="23781">MDVIKLCCSICLDLLKDPVTIPVDKQHCMDCIEQPLGLKENQKHGDLVLRVHGREELPGAQISVICILCAMDEHKGMNRLSLERRKRRQKTRIWSGRHYGGGGRNDSRGTDTVQDVSRKDMISGSEMNKSWCFGVVLNNSMGSDIKVNICDFSPGPARVGVYLDHSAGVMAFYSVSETMTLLHRVHTTFTEPLCPGFGVFAFFGNGSAEFSKLE</sequence>
<dbReference type="InterPro" id="IPR043136">
    <property type="entry name" value="B30.2/SPRY_sf"/>
</dbReference>
<dbReference type="GO" id="GO:0008270">
    <property type="term" value="F:zinc ion binding"/>
    <property type="evidence" value="ECO:0007669"/>
    <property type="project" value="UniProtKB-KW"/>
</dbReference>
<reference evidence="5" key="1">
    <citation type="submission" date="2025-08" db="UniProtKB">
        <authorList>
            <consortium name="RefSeq"/>
        </authorList>
    </citation>
    <scope>IDENTIFICATION</scope>
    <source>
        <tissue evidence="5">Muscle</tissue>
    </source>
</reference>
<dbReference type="InterPro" id="IPR013083">
    <property type="entry name" value="Znf_RING/FYVE/PHD"/>
</dbReference>
<dbReference type="Proteomes" id="UP000504611">
    <property type="component" value="Unplaced"/>
</dbReference>
<organism evidence="4 5">
    <name type="scientific">Notothenia coriiceps</name>
    <name type="common">black rockcod</name>
    <dbReference type="NCBI Taxonomy" id="8208"/>
    <lineage>
        <taxon>Eukaryota</taxon>
        <taxon>Metazoa</taxon>
        <taxon>Chordata</taxon>
        <taxon>Craniata</taxon>
        <taxon>Vertebrata</taxon>
        <taxon>Euteleostomi</taxon>
        <taxon>Actinopterygii</taxon>
        <taxon>Neopterygii</taxon>
        <taxon>Teleostei</taxon>
        <taxon>Neoteleostei</taxon>
        <taxon>Acanthomorphata</taxon>
        <taxon>Eupercaria</taxon>
        <taxon>Perciformes</taxon>
        <taxon>Notothenioidei</taxon>
        <taxon>Nototheniidae</taxon>
        <taxon>Notothenia</taxon>
    </lineage>
</organism>
<dbReference type="SUPFAM" id="SSF57850">
    <property type="entry name" value="RING/U-box"/>
    <property type="match status" value="1"/>
</dbReference>
<protein>
    <submittedName>
        <fullName evidence="5">Fibronectin type III and SPRY domain-containing protein 1-like</fullName>
    </submittedName>
</protein>
<dbReference type="Gene3D" id="2.60.120.920">
    <property type="match status" value="1"/>
</dbReference>
<evidence type="ECO:0000256" key="1">
    <source>
        <dbReference type="ARBA" id="ARBA00022723"/>
    </source>
</evidence>
<dbReference type="InterPro" id="IPR051051">
    <property type="entry name" value="E3_ubiq-ligase_TRIM/RNF"/>
</dbReference>
<keyword evidence="2" id="KW-0863">Zinc-finger</keyword>
<accession>A0A6I9PUB2</accession>
<dbReference type="Gene3D" id="3.30.40.10">
    <property type="entry name" value="Zinc/RING finger domain, C3HC4 (zinc finger)"/>
    <property type="match status" value="1"/>
</dbReference>
<dbReference type="InterPro" id="IPR003879">
    <property type="entry name" value="Butyrophylin_SPRY"/>
</dbReference>
<dbReference type="RefSeq" id="XP_010790958.1">
    <property type="nucleotide sequence ID" value="XM_010792656.1"/>
</dbReference>
<evidence type="ECO:0000313" key="5">
    <source>
        <dbReference type="RefSeq" id="XP_010790958.1"/>
    </source>
</evidence>
<evidence type="ECO:0000256" key="3">
    <source>
        <dbReference type="ARBA" id="ARBA00022833"/>
    </source>
</evidence>
<dbReference type="InterPro" id="IPR013320">
    <property type="entry name" value="ConA-like_dom_sf"/>
</dbReference>
<keyword evidence="4" id="KW-1185">Reference proteome</keyword>
<name>A0A6I9PUB2_9TELE</name>
<evidence type="ECO:0000313" key="4">
    <source>
        <dbReference type="Proteomes" id="UP000504611"/>
    </source>
</evidence>
<dbReference type="KEGG" id="ncc:104963958"/>
<dbReference type="AlphaFoldDB" id="A0A6I9PUB2"/>
<gene>
    <name evidence="5" type="primary">LOC104963958</name>
</gene>
<keyword evidence="1" id="KW-0479">Metal-binding</keyword>
<dbReference type="SUPFAM" id="SSF49899">
    <property type="entry name" value="Concanavalin A-like lectins/glucanases"/>
    <property type="match status" value="1"/>
</dbReference>
<dbReference type="GeneID" id="104963958"/>
<keyword evidence="3" id="KW-0862">Zinc</keyword>
<dbReference type="PRINTS" id="PR01407">
    <property type="entry name" value="BUTYPHLNCDUF"/>
</dbReference>